<dbReference type="PANTHER" id="PTHR30327">
    <property type="entry name" value="UNCHARACTERIZED PROTEIN YQGE"/>
    <property type="match status" value="1"/>
</dbReference>
<sequence>MTRPTPDSQASVVAGTLLVASPELVDPNFADTVVLMIDVDEGGAVGLVLNRPSPVLVADVLESWRDVVSEPETLFSGGPVGADGALGLARLRDPDEPPVGFTPVFADLGLVDLDTPVELVEGTLAEARIFAGYAGWGAEQLRREVDEGSWYVVPGEAGDVFRDTVDDLRRQVLRRQPGQAAWASTRPADPELN</sequence>
<organism evidence="2 3">
    <name type="scientific">Nocardioides lentus</name>
    <dbReference type="NCBI Taxonomy" id="338077"/>
    <lineage>
        <taxon>Bacteria</taxon>
        <taxon>Bacillati</taxon>
        <taxon>Actinomycetota</taxon>
        <taxon>Actinomycetes</taxon>
        <taxon>Propionibacteriales</taxon>
        <taxon>Nocardioidaceae</taxon>
        <taxon>Nocardioides</taxon>
    </lineage>
</organism>
<dbReference type="RefSeq" id="WP_344006860.1">
    <property type="nucleotide sequence ID" value="NZ_BAAAMY010000004.1"/>
</dbReference>
<name>A0ABN2PDW7_9ACTN</name>
<evidence type="ECO:0000256" key="1">
    <source>
        <dbReference type="ARBA" id="ARBA00009600"/>
    </source>
</evidence>
<dbReference type="InterPro" id="IPR003774">
    <property type="entry name" value="AlgH-like"/>
</dbReference>
<dbReference type="EMBL" id="BAAAMY010000004">
    <property type="protein sequence ID" value="GAA1919228.1"/>
    <property type="molecule type" value="Genomic_DNA"/>
</dbReference>
<gene>
    <name evidence="2" type="ORF">GCM10009737_20940</name>
</gene>
<comment type="caution">
    <text evidence="2">The sequence shown here is derived from an EMBL/GenBank/DDBJ whole genome shotgun (WGS) entry which is preliminary data.</text>
</comment>
<comment type="similarity">
    <text evidence="1">Belongs to the UPF0301 (AlgH) family.</text>
</comment>
<evidence type="ECO:0000313" key="2">
    <source>
        <dbReference type="EMBL" id="GAA1919228.1"/>
    </source>
</evidence>
<protein>
    <submittedName>
        <fullName evidence="2">YqgE/AlgH family protein</fullName>
    </submittedName>
</protein>
<evidence type="ECO:0000313" key="3">
    <source>
        <dbReference type="Proteomes" id="UP001501612"/>
    </source>
</evidence>
<dbReference type="Gene3D" id="3.40.1740.10">
    <property type="entry name" value="VC0467-like"/>
    <property type="match status" value="1"/>
</dbReference>
<dbReference type="PANTHER" id="PTHR30327:SF1">
    <property type="entry name" value="UPF0301 PROTEIN YQGE"/>
    <property type="match status" value="1"/>
</dbReference>
<reference evidence="2 3" key="1">
    <citation type="journal article" date="2019" name="Int. J. Syst. Evol. Microbiol.">
        <title>The Global Catalogue of Microorganisms (GCM) 10K type strain sequencing project: providing services to taxonomists for standard genome sequencing and annotation.</title>
        <authorList>
            <consortium name="The Broad Institute Genomics Platform"/>
            <consortium name="The Broad Institute Genome Sequencing Center for Infectious Disease"/>
            <person name="Wu L."/>
            <person name="Ma J."/>
        </authorList>
    </citation>
    <scope>NUCLEOTIDE SEQUENCE [LARGE SCALE GENOMIC DNA]</scope>
    <source>
        <strain evidence="2 3">JCM 14046</strain>
    </source>
</reference>
<dbReference type="Pfam" id="PF02622">
    <property type="entry name" value="DUF179"/>
    <property type="match status" value="1"/>
</dbReference>
<dbReference type="Proteomes" id="UP001501612">
    <property type="component" value="Unassembled WGS sequence"/>
</dbReference>
<keyword evidence="3" id="KW-1185">Reference proteome</keyword>
<dbReference type="NCBIfam" id="NF001270">
    <property type="entry name" value="PRK00228.2-2"/>
    <property type="match status" value="1"/>
</dbReference>
<dbReference type="SUPFAM" id="SSF143456">
    <property type="entry name" value="VC0467-like"/>
    <property type="match status" value="1"/>
</dbReference>
<proteinExistence type="inferred from homology"/>
<accession>A0ABN2PDW7</accession>